<evidence type="ECO:0000313" key="3">
    <source>
        <dbReference type="Proteomes" id="UP001497497"/>
    </source>
</evidence>
<dbReference type="InterPro" id="IPR002110">
    <property type="entry name" value="Ankyrin_rpt"/>
</dbReference>
<dbReference type="Proteomes" id="UP001497497">
    <property type="component" value="Unassembled WGS sequence"/>
</dbReference>
<feature type="non-terminal residue" evidence="2">
    <location>
        <position position="126"/>
    </location>
</feature>
<keyword evidence="3" id="KW-1185">Reference proteome</keyword>
<evidence type="ECO:0000256" key="1">
    <source>
        <dbReference type="PROSITE-ProRule" id="PRU00023"/>
    </source>
</evidence>
<keyword evidence="1" id="KW-0040">ANK repeat</keyword>
<comment type="caution">
    <text evidence="2">The sequence shown here is derived from an EMBL/GenBank/DDBJ whole genome shotgun (WGS) entry which is preliminary data.</text>
</comment>
<dbReference type="EMBL" id="CAXITT010000096">
    <property type="protein sequence ID" value="CAL1531736.1"/>
    <property type="molecule type" value="Genomic_DNA"/>
</dbReference>
<evidence type="ECO:0000313" key="2">
    <source>
        <dbReference type="EMBL" id="CAL1531736.1"/>
    </source>
</evidence>
<gene>
    <name evidence="2" type="ORF">GSLYS_00005831001</name>
</gene>
<sequence>MKVLYAPDKDLIPNPVIFRLLSSPYRPKELCTIHRILECADMSIKTHTGQTLLFQAIYTEEPLSTINLLLDKGVNISARDSVGRTARDFAEAHSRKKYVKVIDSFVIKAIKNKDFPLIERLLLEGY</sequence>
<dbReference type="Gene3D" id="1.25.40.20">
    <property type="entry name" value="Ankyrin repeat-containing domain"/>
    <property type="match status" value="1"/>
</dbReference>
<accession>A0AAV2HCZ1</accession>
<dbReference type="PROSITE" id="PS50088">
    <property type="entry name" value="ANK_REPEAT"/>
    <property type="match status" value="1"/>
</dbReference>
<proteinExistence type="predicted"/>
<evidence type="ECO:0008006" key="4">
    <source>
        <dbReference type="Google" id="ProtNLM"/>
    </source>
</evidence>
<feature type="repeat" description="ANK" evidence="1">
    <location>
        <begin position="48"/>
        <end position="81"/>
    </location>
</feature>
<organism evidence="2 3">
    <name type="scientific">Lymnaea stagnalis</name>
    <name type="common">Great pond snail</name>
    <name type="synonym">Helix stagnalis</name>
    <dbReference type="NCBI Taxonomy" id="6523"/>
    <lineage>
        <taxon>Eukaryota</taxon>
        <taxon>Metazoa</taxon>
        <taxon>Spiralia</taxon>
        <taxon>Lophotrochozoa</taxon>
        <taxon>Mollusca</taxon>
        <taxon>Gastropoda</taxon>
        <taxon>Heterobranchia</taxon>
        <taxon>Euthyneura</taxon>
        <taxon>Panpulmonata</taxon>
        <taxon>Hygrophila</taxon>
        <taxon>Lymnaeoidea</taxon>
        <taxon>Lymnaeidae</taxon>
        <taxon>Lymnaea</taxon>
    </lineage>
</organism>
<dbReference type="SUPFAM" id="SSF48403">
    <property type="entry name" value="Ankyrin repeat"/>
    <property type="match status" value="1"/>
</dbReference>
<reference evidence="2 3" key="1">
    <citation type="submission" date="2024-04" db="EMBL/GenBank/DDBJ databases">
        <authorList>
            <consortium name="Genoscope - CEA"/>
            <person name="William W."/>
        </authorList>
    </citation>
    <scope>NUCLEOTIDE SEQUENCE [LARGE SCALE GENOMIC DNA]</scope>
</reference>
<dbReference type="InterPro" id="IPR036770">
    <property type="entry name" value="Ankyrin_rpt-contain_sf"/>
</dbReference>
<name>A0AAV2HCZ1_LYMST</name>
<dbReference type="AlphaFoldDB" id="A0AAV2HCZ1"/>
<protein>
    <recommendedName>
        <fullName evidence="4">Ankyrin repeat protein</fullName>
    </recommendedName>
</protein>